<evidence type="ECO:0000313" key="13">
    <source>
        <dbReference type="EMBL" id="HIU47804.1"/>
    </source>
</evidence>
<dbReference type="SUPFAM" id="SSF101904">
    <property type="entry name" value="GyrA/ParC C-terminal domain-like"/>
    <property type="match status" value="1"/>
</dbReference>
<comment type="subunit">
    <text evidence="9">Heterotetramer, composed of two GyrA and two GyrB chains. In the heterotetramer, GyrA contains the active site tyrosine that forms a transient covalent intermediate with DNA, while GyrB binds cofactors and catalyzes ATP hydrolysis.</text>
</comment>
<gene>
    <name evidence="9 13" type="primary">gyrA</name>
    <name evidence="13" type="ORF">IAB04_00410</name>
</gene>
<evidence type="ECO:0000256" key="6">
    <source>
        <dbReference type="ARBA" id="ARBA00023029"/>
    </source>
</evidence>
<keyword evidence="5 9" id="KW-0067">ATP-binding</keyword>
<dbReference type="NCBIfam" id="NF004043">
    <property type="entry name" value="PRK05560.1"/>
    <property type="match status" value="1"/>
</dbReference>
<dbReference type="Gene3D" id="3.90.199.10">
    <property type="entry name" value="Topoisomerase II, domain 5"/>
    <property type="match status" value="1"/>
</dbReference>
<evidence type="ECO:0000256" key="8">
    <source>
        <dbReference type="ARBA" id="ARBA00023235"/>
    </source>
</evidence>
<dbReference type="GO" id="GO:0009330">
    <property type="term" value="C:DNA topoisomerase type II (double strand cut, ATP-hydrolyzing) complex"/>
    <property type="evidence" value="ECO:0007669"/>
    <property type="project" value="TreeGrafter"/>
</dbReference>
<dbReference type="InterPro" id="IPR005743">
    <property type="entry name" value="GyrA"/>
</dbReference>
<evidence type="ECO:0000256" key="11">
    <source>
        <dbReference type="SAM" id="MobiDB-lite"/>
    </source>
</evidence>
<dbReference type="EC" id="5.6.2.2" evidence="9"/>
<accession>A0A9D1LTK6</accession>
<dbReference type="CDD" id="cd00187">
    <property type="entry name" value="TOP4c"/>
    <property type="match status" value="1"/>
</dbReference>
<dbReference type="FunFam" id="2.120.10.90:FF:000004">
    <property type="entry name" value="DNA gyrase subunit A"/>
    <property type="match status" value="1"/>
</dbReference>
<keyword evidence="3 9" id="KW-0963">Cytoplasm</keyword>
<dbReference type="Pfam" id="PF03989">
    <property type="entry name" value="DNA_gyraseA_C"/>
    <property type="match status" value="6"/>
</dbReference>
<sequence>MAAIENQKIVDVDLNSEMKKSYISYAMSVIASRALPDVRDGLKPVHRRILYDMYENNLLYESDFRKCATTVGDVLGKYHPHGDASVYDAMVRLAQDFSLRYPLILGKGNFGSIDGDPAAAYRYTESKMTKLSAEMLSDIEKETVDFVPNYDDKRKEPDVLPSRFPNLLVNGSAGIAVGMATNIPPHNLSETIDGITAVIDDPNITIEELMGYIKGPDFPTGGVIMGLSGIRSAYATGKGRIIVRAKAEIEELDSGRSRIVVTELPYQVNKARLEKHINELARDGKIDGIASTRDESDENIHLIIELKRDANPNVVLNNLYKFTQMQETFGVILLALVDKEPKILNLREIIDHYIHHQEDVITRRTQFDLRKAEEHAHLLEGYRIAIDHIDEVINLIRSSKSIPDAKVNLSERYSLSDVQATAIVQMPLGRLSGLERDKIETDYAQTMAKIEEYRALLADEHLILNIVKEDLQRIKDKYGDERRTEITMVTDELDIEDLIDEEEVVITMTHSGYTKRLPVDTYKSQHRGGRGISGMATREEDFVEQIFTTSTHDTILFFSTRGVVYRLKGYQIPEAGRQAKGTAIVNLLPLEPEEKITTMIPISDFEEGKFLTFITKNGTVKKTDLMDYARIRSGGLRAIELADGDELIRVKLTDNNQHIIIGTHDGYAIRFHETDVRPMGRTAHGVRGIRLNEGDYVVGASVALENSQLLVVTENGYGKKTSLDEYKVQTRGGKGIFTYRITDKTGKVAGLKTVTDQDDIMLITSDGVLIRMHASEISTFGRQTQGVRIMRLDEGVQVVGLARTAQEEEDDAPAPSPETQTEA</sequence>
<name>A0A9D1LTK6_9FIRM</name>
<evidence type="ECO:0000256" key="2">
    <source>
        <dbReference type="ARBA" id="ARBA00008263"/>
    </source>
</evidence>
<dbReference type="GO" id="GO:0005524">
    <property type="term" value="F:ATP binding"/>
    <property type="evidence" value="ECO:0007669"/>
    <property type="project" value="UniProtKB-UniRule"/>
</dbReference>
<dbReference type="InterPro" id="IPR013757">
    <property type="entry name" value="Topo_IIA_A_a_sf"/>
</dbReference>
<keyword evidence="4 9" id="KW-0547">Nucleotide-binding</keyword>
<comment type="caution">
    <text evidence="13">The sequence shown here is derived from an EMBL/GenBank/DDBJ whole genome shotgun (WGS) entry which is preliminary data.</text>
</comment>
<feature type="short sequence motif" description="GyrA-box" evidence="9">
    <location>
        <begin position="525"/>
        <end position="531"/>
    </location>
</feature>
<feature type="domain" description="Topo IIA-type catalytic" evidence="12">
    <location>
        <begin position="35"/>
        <end position="498"/>
    </location>
</feature>
<comment type="catalytic activity">
    <reaction evidence="1 9 10">
        <text>ATP-dependent breakage, passage and rejoining of double-stranded DNA.</text>
        <dbReference type="EC" id="5.6.2.2"/>
    </reaction>
</comment>
<dbReference type="FunFam" id="1.10.268.10:FF:000001">
    <property type="entry name" value="DNA gyrase subunit A"/>
    <property type="match status" value="1"/>
</dbReference>
<comment type="miscellaneous">
    <text evidence="9">Few gyrases are as efficient as E.coli at forming negative supercoils. Not all organisms have 2 type II topoisomerases; in organisms with a single type II topoisomerase this enzyme also has to decatenate newly replicated chromosomes.</text>
</comment>
<comment type="subcellular location">
    <subcellularLocation>
        <location evidence="9">Cytoplasm</location>
    </subcellularLocation>
</comment>
<evidence type="ECO:0000313" key="14">
    <source>
        <dbReference type="Proteomes" id="UP000824111"/>
    </source>
</evidence>
<dbReference type="PANTHER" id="PTHR43493:SF5">
    <property type="entry name" value="DNA GYRASE SUBUNIT A, CHLOROPLASTIC_MITOCHONDRIAL"/>
    <property type="match status" value="1"/>
</dbReference>
<protein>
    <recommendedName>
        <fullName evidence="9">DNA gyrase subunit A</fullName>
        <ecNumber evidence="9">5.6.2.2</ecNumber>
    </recommendedName>
</protein>
<dbReference type="InterPro" id="IPR013758">
    <property type="entry name" value="Topo_IIA_A/C_ab"/>
</dbReference>
<dbReference type="Gene3D" id="3.30.1360.40">
    <property type="match status" value="1"/>
</dbReference>
<evidence type="ECO:0000256" key="3">
    <source>
        <dbReference type="ARBA" id="ARBA00022490"/>
    </source>
</evidence>
<evidence type="ECO:0000256" key="4">
    <source>
        <dbReference type="ARBA" id="ARBA00022741"/>
    </source>
</evidence>
<dbReference type="Proteomes" id="UP000824111">
    <property type="component" value="Unassembled WGS sequence"/>
</dbReference>
<dbReference type="InterPro" id="IPR006691">
    <property type="entry name" value="GyrA/parC_rep"/>
</dbReference>
<dbReference type="Gene3D" id="2.120.10.90">
    <property type="entry name" value="DNA gyrase/topoisomerase IV, subunit A, C-terminal"/>
    <property type="match status" value="1"/>
</dbReference>
<dbReference type="PANTHER" id="PTHR43493">
    <property type="entry name" value="DNA GYRASE/TOPOISOMERASE SUBUNIT A"/>
    <property type="match status" value="1"/>
</dbReference>
<evidence type="ECO:0000256" key="7">
    <source>
        <dbReference type="ARBA" id="ARBA00023125"/>
    </source>
</evidence>
<dbReference type="EMBL" id="DVND01000010">
    <property type="protein sequence ID" value="HIU47804.1"/>
    <property type="molecule type" value="Genomic_DNA"/>
</dbReference>
<reference evidence="13" key="1">
    <citation type="submission" date="2020-10" db="EMBL/GenBank/DDBJ databases">
        <authorList>
            <person name="Gilroy R."/>
        </authorList>
    </citation>
    <scope>NUCLEOTIDE SEQUENCE</scope>
    <source>
        <strain evidence="13">ChiSjej4B22-9803</strain>
    </source>
</reference>
<organism evidence="13 14">
    <name type="scientific">Candidatus Avimonoglobus intestinipullorum</name>
    <dbReference type="NCBI Taxonomy" id="2840699"/>
    <lineage>
        <taxon>Bacteria</taxon>
        <taxon>Bacillati</taxon>
        <taxon>Bacillota</taxon>
        <taxon>Clostridia</taxon>
        <taxon>Eubacteriales</taxon>
        <taxon>Candidatus Avimonoglobus</taxon>
    </lineage>
</organism>
<dbReference type="PROSITE" id="PS52040">
    <property type="entry name" value="TOPO_IIA"/>
    <property type="match status" value="1"/>
</dbReference>
<dbReference type="NCBIfam" id="NF004044">
    <property type="entry name" value="PRK05561.1"/>
    <property type="match status" value="1"/>
</dbReference>
<dbReference type="FunFam" id="3.90.199.10:FF:000001">
    <property type="entry name" value="DNA gyrase subunit A"/>
    <property type="match status" value="1"/>
</dbReference>
<dbReference type="InterPro" id="IPR013760">
    <property type="entry name" value="Topo_IIA-like_dom_sf"/>
</dbReference>
<evidence type="ECO:0000256" key="9">
    <source>
        <dbReference type="HAMAP-Rule" id="MF_01897"/>
    </source>
</evidence>
<proteinExistence type="inferred from homology"/>
<dbReference type="InterPro" id="IPR050220">
    <property type="entry name" value="Type_II_DNA_Topoisomerases"/>
</dbReference>
<keyword evidence="7 9" id="KW-0238">DNA-binding</keyword>
<comment type="similarity">
    <text evidence="2 9">Belongs to the type II topoisomerase GyrA/ParC subunit family.</text>
</comment>
<dbReference type="GO" id="GO:0006265">
    <property type="term" value="P:DNA topological change"/>
    <property type="evidence" value="ECO:0007669"/>
    <property type="project" value="UniProtKB-UniRule"/>
</dbReference>
<dbReference type="Gene3D" id="1.10.268.10">
    <property type="entry name" value="Topoisomerase, domain 3"/>
    <property type="match status" value="1"/>
</dbReference>
<evidence type="ECO:0000256" key="1">
    <source>
        <dbReference type="ARBA" id="ARBA00000185"/>
    </source>
</evidence>
<keyword evidence="8 9" id="KW-0413">Isomerase</keyword>
<dbReference type="GO" id="GO:0006261">
    <property type="term" value="P:DNA-templated DNA replication"/>
    <property type="evidence" value="ECO:0007669"/>
    <property type="project" value="UniProtKB-UniRule"/>
</dbReference>
<feature type="active site" description="O-(5'-phospho-DNA)-tyrosine intermediate" evidence="9 10">
    <location>
        <position position="123"/>
    </location>
</feature>
<evidence type="ECO:0000259" key="12">
    <source>
        <dbReference type="PROSITE" id="PS52040"/>
    </source>
</evidence>
<dbReference type="InterPro" id="IPR002205">
    <property type="entry name" value="Topo_IIA_dom_A"/>
</dbReference>
<dbReference type="SUPFAM" id="SSF56719">
    <property type="entry name" value="Type II DNA topoisomerase"/>
    <property type="match status" value="1"/>
</dbReference>
<dbReference type="SMART" id="SM00434">
    <property type="entry name" value="TOP4c"/>
    <property type="match status" value="1"/>
</dbReference>
<dbReference type="NCBIfam" id="TIGR01063">
    <property type="entry name" value="gyrA"/>
    <property type="match status" value="1"/>
</dbReference>
<dbReference type="InterPro" id="IPR035516">
    <property type="entry name" value="Gyrase/topoIV_suA_C"/>
</dbReference>
<feature type="region of interest" description="Disordered" evidence="11">
    <location>
        <begin position="803"/>
        <end position="823"/>
    </location>
</feature>
<dbReference type="Pfam" id="PF00521">
    <property type="entry name" value="DNA_topoisoIV"/>
    <property type="match status" value="1"/>
</dbReference>
<reference evidence="13" key="2">
    <citation type="journal article" date="2021" name="PeerJ">
        <title>Extensive microbial diversity within the chicken gut microbiome revealed by metagenomics and culture.</title>
        <authorList>
            <person name="Gilroy R."/>
            <person name="Ravi A."/>
            <person name="Getino M."/>
            <person name="Pursley I."/>
            <person name="Horton D.L."/>
            <person name="Alikhan N.F."/>
            <person name="Baker D."/>
            <person name="Gharbi K."/>
            <person name="Hall N."/>
            <person name="Watson M."/>
            <person name="Adriaenssens E.M."/>
            <person name="Foster-Nyarko E."/>
            <person name="Jarju S."/>
            <person name="Secka A."/>
            <person name="Antonio M."/>
            <person name="Oren A."/>
            <person name="Chaudhuri R.R."/>
            <person name="La Ragione R."/>
            <person name="Hildebrand F."/>
            <person name="Pallen M.J."/>
        </authorList>
    </citation>
    <scope>NUCLEOTIDE SEQUENCE</scope>
    <source>
        <strain evidence="13">ChiSjej4B22-9803</strain>
    </source>
</reference>
<evidence type="ECO:0000256" key="5">
    <source>
        <dbReference type="ARBA" id="ARBA00022840"/>
    </source>
</evidence>
<dbReference type="GO" id="GO:0034335">
    <property type="term" value="F:DNA negative supercoiling activity"/>
    <property type="evidence" value="ECO:0007669"/>
    <property type="project" value="UniProtKB-ARBA"/>
</dbReference>
<dbReference type="GO" id="GO:0003677">
    <property type="term" value="F:DNA binding"/>
    <property type="evidence" value="ECO:0007669"/>
    <property type="project" value="UniProtKB-UniRule"/>
</dbReference>
<dbReference type="GO" id="GO:0005694">
    <property type="term" value="C:chromosome"/>
    <property type="evidence" value="ECO:0007669"/>
    <property type="project" value="InterPro"/>
</dbReference>
<comment type="function">
    <text evidence="9">A type II topoisomerase that negatively supercoils closed circular double-stranded (ds) DNA in an ATP-dependent manner to modulate DNA topology and maintain chromosomes in an underwound state. Negative supercoiling favors strand separation, and DNA replication, transcription, recombination and repair, all of which involve strand separation. Also able to catalyze the interconversion of other topological isomers of dsDNA rings, including catenanes and knotted rings. Type II topoisomerases break and join 2 DNA strands simultaneously in an ATP-dependent manner.</text>
</comment>
<dbReference type="HAMAP" id="MF_01897">
    <property type="entry name" value="GyrA"/>
    <property type="match status" value="1"/>
</dbReference>
<dbReference type="GO" id="GO:0005737">
    <property type="term" value="C:cytoplasm"/>
    <property type="evidence" value="ECO:0007669"/>
    <property type="project" value="UniProtKB-SubCell"/>
</dbReference>
<keyword evidence="6 9" id="KW-0799">Topoisomerase</keyword>
<evidence type="ECO:0000256" key="10">
    <source>
        <dbReference type="PROSITE-ProRule" id="PRU01384"/>
    </source>
</evidence>
<dbReference type="FunFam" id="3.30.1360.40:FF:000002">
    <property type="entry name" value="DNA gyrase subunit A"/>
    <property type="match status" value="1"/>
</dbReference>
<dbReference type="AlphaFoldDB" id="A0A9D1LTK6"/>